<keyword evidence="7" id="KW-1185">Reference proteome</keyword>
<dbReference type="Pfam" id="PF00535">
    <property type="entry name" value="Glycos_transf_2"/>
    <property type="match status" value="1"/>
</dbReference>
<proteinExistence type="inferred from homology"/>
<dbReference type="PANTHER" id="PTHR43630:SF1">
    <property type="entry name" value="POLY-BETA-1,6-N-ACETYL-D-GLUCOSAMINE SYNTHASE"/>
    <property type="match status" value="1"/>
</dbReference>
<organism evidence="6 7">
    <name type="scientific">Negadavirga shengliensis</name>
    <dbReference type="NCBI Taxonomy" id="1389218"/>
    <lineage>
        <taxon>Bacteria</taxon>
        <taxon>Pseudomonadati</taxon>
        <taxon>Bacteroidota</taxon>
        <taxon>Cytophagia</taxon>
        <taxon>Cytophagales</taxon>
        <taxon>Cyclobacteriaceae</taxon>
        <taxon>Negadavirga</taxon>
    </lineage>
</organism>
<feature type="transmembrane region" description="Helical" evidence="4">
    <location>
        <begin position="268"/>
        <end position="301"/>
    </location>
</feature>
<gene>
    <name evidence="6" type="ORF">ACFPFU_15280</name>
</gene>
<comment type="caution">
    <text evidence="6">The sequence shown here is derived from an EMBL/GenBank/DDBJ whole genome shotgun (WGS) entry which is preliminary data.</text>
</comment>
<keyword evidence="4" id="KW-0812">Transmembrane</keyword>
<dbReference type="SUPFAM" id="SSF53448">
    <property type="entry name" value="Nucleotide-diphospho-sugar transferases"/>
    <property type="match status" value="1"/>
</dbReference>
<keyword evidence="2 6" id="KW-0328">Glycosyltransferase</keyword>
<evidence type="ECO:0000313" key="6">
    <source>
        <dbReference type="EMBL" id="MFC4873060.1"/>
    </source>
</evidence>
<keyword evidence="3 6" id="KW-0808">Transferase</keyword>
<dbReference type="GO" id="GO:0016757">
    <property type="term" value="F:glycosyltransferase activity"/>
    <property type="evidence" value="ECO:0007669"/>
    <property type="project" value="UniProtKB-KW"/>
</dbReference>
<keyword evidence="4" id="KW-0472">Membrane</keyword>
<dbReference type="EC" id="2.4.-.-" evidence="6"/>
<evidence type="ECO:0000256" key="4">
    <source>
        <dbReference type="SAM" id="Phobius"/>
    </source>
</evidence>
<dbReference type="Proteomes" id="UP001595818">
    <property type="component" value="Unassembled WGS sequence"/>
</dbReference>
<protein>
    <submittedName>
        <fullName evidence="6">Glycosyltransferase</fullName>
        <ecNumber evidence="6">2.4.-.-</ecNumber>
    </submittedName>
</protein>
<dbReference type="InterPro" id="IPR029044">
    <property type="entry name" value="Nucleotide-diphossugar_trans"/>
</dbReference>
<name>A0ABV9T2U4_9BACT</name>
<dbReference type="InterPro" id="IPR001173">
    <property type="entry name" value="Glyco_trans_2-like"/>
</dbReference>
<feature type="transmembrane region" description="Helical" evidence="4">
    <location>
        <begin position="329"/>
        <end position="350"/>
    </location>
</feature>
<dbReference type="Gene3D" id="3.90.550.10">
    <property type="entry name" value="Spore Coat Polysaccharide Biosynthesis Protein SpsA, Chain A"/>
    <property type="match status" value="1"/>
</dbReference>
<keyword evidence="4" id="KW-1133">Transmembrane helix</keyword>
<dbReference type="PANTHER" id="PTHR43630">
    <property type="entry name" value="POLY-BETA-1,6-N-ACETYL-D-GLUCOSAMINE SYNTHASE"/>
    <property type="match status" value="1"/>
</dbReference>
<evidence type="ECO:0000259" key="5">
    <source>
        <dbReference type="Pfam" id="PF00535"/>
    </source>
</evidence>
<comment type="similarity">
    <text evidence="1">Belongs to the glycosyltransferase 2 family.</text>
</comment>
<evidence type="ECO:0000256" key="3">
    <source>
        <dbReference type="ARBA" id="ARBA00022679"/>
    </source>
</evidence>
<feature type="domain" description="Glycosyltransferase 2-like" evidence="5">
    <location>
        <begin position="32"/>
        <end position="194"/>
    </location>
</feature>
<dbReference type="RefSeq" id="WP_377065640.1">
    <property type="nucleotide sequence ID" value="NZ_JBHSJJ010000008.1"/>
</dbReference>
<evidence type="ECO:0000256" key="1">
    <source>
        <dbReference type="ARBA" id="ARBA00006739"/>
    </source>
</evidence>
<sequence length="363" mass="40877">MGSYVLLLFLLDYRWKRFSHRPSGIAGDRNFSLVVPFRDELGHLPRLLDEIREKALEGEVILVDDESTDGSFEWCTAYINRNKLAKWKCIKSRGEGKKAALHTGISSSRGGIIVTTDADVVFPPEWPRILLASFDKASVKLVAGPVISIEGRGLFGAFEQIEWASILLVTGASFDLQKPLMCSGANMAFRKDAFFEVGGYKGNEHHLSGDDEFLLKKIYTRYGKEAAVYQKGADALVRTFAWNDPMAWINQRARWASKWRLHRSHSHAFSAAILFLYSVFHLGTAVLLFEGPFLLLFFLLYWIGKTGGEKRVLGRILAYYGIKQKTGNYVAAGFIQPVMVILAGILAIFGKFKWKGRKNKSKH</sequence>
<evidence type="ECO:0000313" key="7">
    <source>
        <dbReference type="Proteomes" id="UP001595818"/>
    </source>
</evidence>
<reference evidence="7" key="1">
    <citation type="journal article" date="2019" name="Int. J. Syst. Evol. Microbiol.">
        <title>The Global Catalogue of Microorganisms (GCM) 10K type strain sequencing project: providing services to taxonomists for standard genome sequencing and annotation.</title>
        <authorList>
            <consortium name="The Broad Institute Genomics Platform"/>
            <consortium name="The Broad Institute Genome Sequencing Center for Infectious Disease"/>
            <person name="Wu L."/>
            <person name="Ma J."/>
        </authorList>
    </citation>
    <scope>NUCLEOTIDE SEQUENCE [LARGE SCALE GENOMIC DNA]</scope>
    <source>
        <strain evidence="7">CGMCC 4.7466</strain>
    </source>
</reference>
<accession>A0ABV9T2U4</accession>
<evidence type="ECO:0000256" key="2">
    <source>
        <dbReference type="ARBA" id="ARBA00022676"/>
    </source>
</evidence>
<dbReference type="EMBL" id="JBHSJJ010000008">
    <property type="protein sequence ID" value="MFC4873060.1"/>
    <property type="molecule type" value="Genomic_DNA"/>
</dbReference>